<dbReference type="Pfam" id="PF00881">
    <property type="entry name" value="Nitroreductase"/>
    <property type="match status" value="1"/>
</dbReference>
<dbReference type="PANTHER" id="PTHR43745:SF2">
    <property type="entry name" value="NITROREDUCTASE MJ1384-RELATED"/>
    <property type="match status" value="1"/>
</dbReference>
<dbReference type="EMBL" id="DSUT01000192">
    <property type="protein sequence ID" value="HGK29097.1"/>
    <property type="molecule type" value="Genomic_DNA"/>
</dbReference>
<dbReference type="InterPro" id="IPR000415">
    <property type="entry name" value="Nitroreductase-like"/>
</dbReference>
<dbReference type="SUPFAM" id="SSF55469">
    <property type="entry name" value="FMN-dependent nitroreductase-like"/>
    <property type="match status" value="1"/>
</dbReference>
<dbReference type="PANTHER" id="PTHR43745">
    <property type="entry name" value="NITROREDUCTASE MJ1384-RELATED"/>
    <property type="match status" value="1"/>
</dbReference>
<organism evidence="3">
    <name type="scientific">candidate division WOR-3 bacterium</name>
    <dbReference type="NCBI Taxonomy" id="2052148"/>
    <lineage>
        <taxon>Bacteria</taxon>
        <taxon>Bacteria division WOR-3</taxon>
    </lineage>
</organism>
<gene>
    <name evidence="3" type="ORF">ENS41_09170</name>
</gene>
<evidence type="ECO:0000259" key="2">
    <source>
        <dbReference type="Pfam" id="PF00881"/>
    </source>
</evidence>
<feature type="domain" description="Nitroreductase" evidence="2">
    <location>
        <begin position="41"/>
        <end position="214"/>
    </location>
</feature>
<evidence type="ECO:0000313" key="3">
    <source>
        <dbReference type="EMBL" id="HGK29097.1"/>
    </source>
</evidence>
<evidence type="ECO:0000256" key="1">
    <source>
        <dbReference type="SAM" id="SignalP"/>
    </source>
</evidence>
<protein>
    <submittedName>
        <fullName evidence="3">SagB/ThcOx family dehydrogenase</fullName>
    </submittedName>
</protein>
<dbReference type="Gene3D" id="3.40.109.10">
    <property type="entry name" value="NADH Oxidase"/>
    <property type="match status" value="1"/>
</dbReference>
<keyword evidence="1" id="KW-0732">Signal</keyword>
<sequence length="218" mass="22702">MSSRPCSLGLILVAVSVAGAGTLQLPTPDTSGTMTVEQALLRRRSVRSFSTAGLKLSESAQLLWAAQGKTSGWGGRVAPSAGGTYPMELYLVAGKVSGLEPGVYRYLPADHALETVKPGDVREKLASAALGQAAVASAPAVLVLACDYRRTTARYGERGVRYVHMEAGHVGQNVHLACEAMGLGTVMIGAFSDAGVKRALGIAYDPLYVMPVGRRKGG</sequence>
<dbReference type="InterPro" id="IPR029479">
    <property type="entry name" value="Nitroreductase"/>
</dbReference>
<dbReference type="InterPro" id="IPR052544">
    <property type="entry name" value="Bacteriocin_Proc_Enz"/>
</dbReference>
<name>A0A7C4GEU7_UNCW3</name>
<dbReference type="GO" id="GO:0016491">
    <property type="term" value="F:oxidoreductase activity"/>
    <property type="evidence" value="ECO:0007669"/>
    <property type="project" value="InterPro"/>
</dbReference>
<proteinExistence type="predicted"/>
<reference evidence="3" key="1">
    <citation type="journal article" date="2020" name="mSystems">
        <title>Genome- and Community-Level Interaction Insights into Carbon Utilization and Element Cycling Functions of Hydrothermarchaeota in Hydrothermal Sediment.</title>
        <authorList>
            <person name="Zhou Z."/>
            <person name="Liu Y."/>
            <person name="Xu W."/>
            <person name="Pan J."/>
            <person name="Luo Z.H."/>
            <person name="Li M."/>
        </authorList>
    </citation>
    <scope>NUCLEOTIDE SEQUENCE [LARGE SCALE GENOMIC DNA]</scope>
    <source>
        <strain evidence="3">SpSt-488</strain>
    </source>
</reference>
<feature type="chain" id="PRO_5027564743" evidence="1">
    <location>
        <begin position="21"/>
        <end position="218"/>
    </location>
</feature>
<dbReference type="CDD" id="cd02142">
    <property type="entry name" value="McbC_SagB-like_oxidoreductase"/>
    <property type="match status" value="1"/>
</dbReference>
<accession>A0A7C4GEU7</accession>
<feature type="signal peptide" evidence="1">
    <location>
        <begin position="1"/>
        <end position="20"/>
    </location>
</feature>
<comment type="caution">
    <text evidence="3">The sequence shown here is derived from an EMBL/GenBank/DDBJ whole genome shotgun (WGS) entry which is preliminary data.</text>
</comment>
<dbReference type="InterPro" id="IPR020051">
    <property type="entry name" value="SagB-type_dehydrogenase"/>
</dbReference>
<dbReference type="AlphaFoldDB" id="A0A7C4GEU7"/>
<dbReference type="NCBIfam" id="TIGR03605">
    <property type="entry name" value="antibiot_sagB"/>
    <property type="match status" value="1"/>
</dbReference>